<keyword evidence="5" id="KW-1185">Reference proteome</keyword>
<feature type="domain" description="N-acetyltransferase" evidence="3">
    <location>
        <begin position="55"/>
        <end position="195"/>
    </location>
</feature>
<keyword evidence="2" id="KW-1133">Transmembrane helix</keyword>
<keyword evidence="1" id="KW-0808">Transferase</keyword>
<keyword evidence="2" id="KW-0812">Transmembrane</keyword>
<dbReference type="Gene3D" id="3.40.630.30">
    <property type="match status" value="1"/>
</dbReference>
<dbReference type="PANTHER" id="PTHR13947">
    <property type="entry name" value="GNAT FAMILY N-ACETYLTRANSFERASE"/>
    <property type="match status" value="1"/>
</dbReference>
<feature type="transmembrane region" description="Helical" evidence="2">
    <location>
        <begin position="44"/>
        <end position="67"/>
    </location>
</feature>
<dbReference type="AlphaFoldDB" id="A0A8C4RZI5"/>
<organism evidence="4 5">
    <name type="scientific">Erpetoichthys calabaricus</name>
    <name type="common">Rope fish</name>
    <name type="synonym">Calamoichthys calabaricus</name>
    <dbReference type="NCBI Taxonomy" id="27687"/>
    <lineage>
        <taxon>Eukaryota</taxon>
        <taxon>Metazoa</taxon>
        <taxon>Chordata</taxon>
        <taxon>Craniata</taxon>
        <taxon>Vertebrata</taxon>
        <taxon>Euteleostomi</taxon>
        <taxon>Actinopterygii</taxon>
        <taxon>Polypteriformes</taxon>
        <taxon>Polypteridae</taxon>
        <taxon>Erpetoichthys</taxon>
    </lineage>
</organism>
<dbReference type="GO" id="GO:0008080">
    <property type="term" value="F:N-acetyltransferase activity"/>
    <property type="evidence" value="ECO:0007669"/>
    <property type="project" value="InterPro"/>
</dbReference>
<dbReference type="GeneTree" id="ENSGT00950000182932"/>
<dbReference type="Pfam" id="PF00583">
    <property type="entry name" value="Acetyltransf_1"/>
    <property type="match status" value="1"/>
</dbReference>
<sequence length="220" mass="25137">MEDYWIRRFEDRDYEEAREVLISGLNEHSSTLFRCALQQPGIQLALLSVFCFFFLNSASFLLSSVFISICWTEVALKHDLLDIKKSYMETSDSCFWVAECNGKVVGTIAALPFKELVGALELKRLSVRRGYRGRGIGKALCRAVIDFAQANGFQSIVLCTSVIQLEGKKLYERLGFKKMKDCFTTFSIRTPKNPASQIHSGHTRTFFLKPYPYQSAQIWL</sequence>
<reference evidence="4" key="2">
    <citation type="submission" date="2025-08" db="UniProtKB">
        <authorList>
            <consortium name="Ensembl"/>
        </authorList>
    </citation>
    <scope>IDENTIFICATION</scope>
</reference>
<dbReference type="InterPro" id="IPR000182">
    <property type="entry name" value="GNAT_dom"/>
</dbReference>
<dbReference type="SUPFAM" id="SSF55729">
    <property type="entry name" value="Acyl-CoA N-acyltransferases (Nat)"/>
    <property type="match status" value="1"/>
</dbReference>
<protein>
    <submittedName>
        <fullName evidence="4">N-acetyltransferase 8</fullName>
    </submittedName>
</protein>
<reference evidence="4" key="1">
    <citation type="submission" date="2021-06" db="EMBL/GenBank/DDBJ databases">
        <authorList>
            <consortium name="Wellcome Sanger Institute Data Sharing"/>
        </authorList>
    </citation>
    <scope>NUCLEOTIDE SEQUENCE [LARGE SCALE GENOMIC DNA]</scope>
</reference>
<dbReference type="Ensembl" id="ENSECRT00000009291.1">
    <property type="protein sequence ID" value="ENSECRP00000009143.1"/>
    <property type="gene ID" value="ENSECRG00000006138.1"/>
</dbReference>
<dbReference type="CDD" id="cd04301">
    <property type="entry name" value="NAT_SF"/>
    <property type="match status" value="1"/>
</dbReference>
<dbReference type="PANTHER" id="PTHR13947:SF37">
    <property type="entry name" value="LD18367P"/>
    <property type="match status" value="1"/>
</dbReference>
<name>A0A8C4RZI5_ERPCA</name>
<accession>A0A8C4RZI5</accession>
<evidence type="ECO:0000256" key="1">
    <source>
        <dbReference type="ARBA" id="ARBA00022679"/>
    </source>
</evidence>
<dbReference type="InterPro" id="IPR050769">
    <property type="entry name" value="NAT_camello-type"/>
</dbReference>
<evidence type="ECO:0000313" key="4">
    <source>
        <dbReference type="Ensembl" id="ENSECRP00000009143.1"/>
    </source>
</evidence>
<evidence type="ECO:0000313" key="5">
    <source>
        <dbReference type="Proteomes" id="UP000694620"/>
    </source>
</evidence>
<evidence type="ECO:0000256" key="2">
    <source>
        <dbReference type="SAM" id="Phobius"/>
    </source>
</evidence>
<proteinExistence type="predicted"/>
<reference evidence="4" key="3">
    <citation type="submission" date="2025-09" db="UniProtKB">
        <authorList>
            <consortium name="Ensembl"/>
        </authorList>
    </citation>
    <scope>IDENTIFICATION</scope>
</reference>
<keyword evidence="2" id="KW-0472">Membrane</keyword>
<dbReference type="PROSITE" id="PS51186">
    <property type="entry name" value="GNAT"/>
    <property type="match status" value="1"/>
</dbReference>
<evidence type="ECO:0000259" key="3">
    <source>
        <dbReference type="PROSITE" id="PS51186"/>
    </source>
</evidence>
<dbReference type="InterPro" id="IPR016181">
    <property type="entry name" value="Acyl_CoA_acyltransferase"/>
</dbReference>
<dbReference type="Proteomes" id="UP000694620">
    <property type="component" value="Chromosome 5"/>
</dbReference>